<dbReference type="EMBL" id="BARV01028304">
    <property type="protein sequence ID" value="GAI33086.1"/>
    <property type="molecule type" value="Genomic_DNA"/>
</dbReference>
<dbReference type="AlphaFoldDB" id="X1NS96"/>
<comment type="caution">
    <text evidence="1">The sequence shown here is derived from an EMBL/GenBank/DDBJ whole genome shotgun (WGS) entry which is preliminary data.</text>
</comment>
<sequence>KGNRAGKGVAATDSVKEPPIITVMIPALNEEQVLKETG</sequence>
<name>X1NS96_9ZZZZ</name>
<reference evidence="1" key="1">
    <citation type="journal article" date="2014" name="Front. Microbiol.">
        <title>High frequency of phylogenetically diverse reductive dehalogenase-homologous genes in deep subseafloor sedimentary metagenomes.</title>
        <authorList>
            <person name="Kawai M."/>
            <person name="Futagami T."/>
            <person name="Toyoda A."/>
            <person name="Takaki Y."/>
            <person name="Nishi S."/>
            <person name="Hori S."/>
            <person name="Arai W."/>
            <person name="Tsubouchi T."/>
            <person name="Morono Y."/>
            <person name="Uchiyama I."/>
            <person name="Ito T."/>
            <person name="Fujiyama A."/>
            <person name="Inagaki F."/>
            <person name="Takami H."/>
        </authorList>
    </citation>
    <scope>NUCLEOTIDE SEQUENCE</scope>
    <source>
        <strain evidence="1">Expedition CK06-06</strain>
    </source>
</reference>
<accession>X1NS96</accession>
<gene>
    <name evidence="1" type="ORF">S06H3_45348</name>
</gene>
<evidence type="ECO:0000313" key="1">
    <source>
        <dbReference type="EMBL" id="GAI33086.1"/>
    </source>
</evidence>
<proteinExistence type="predicted"/>
<feature type="non-terminal residue" evidence="1">
    <location>
        <position position="1"/>
    </location>
</feature>
<protein>
    <submittedName>
        <fullName evidence="1">Uncharacterized protein</fullName>
    </submittedName>
</protein>
<organism evidence="1">
    <name type="scientific">marine sediment metagenome</name>
    <dbReference type="NCBI Taxonomy" id="412755"/>
    <lineage>
        <taxon>unclassified sequences</taxon>
        <taxon>metagenomes</taxon>
        <taxon>ecological metagenomes</taxon>
    </lineage>
</organism>